<dbReference type="InterPro" id="IPR001236">
    <property type="entry name" value="Lactate/malate_DH_N"/>
</dbReference>
<keyword evidence="8" id="KW-1133">Transmembrane helix</keyword>
<dbReference type="GO" id="GO:0006099">
    <property type="term" value="P:tricarboxylic acid cycle"/>
    <property type="evidence" value="ECO:0007669"/>
    <property type="project" value="UniProtKB-UniRule"/>
</dbReference>
<feature type="binding site" evidence="4 6">
    <location>
        <position position="160"/>
    </location>
    <ligand>
        <name>substrate</name>
    </ligand>
</feature>
<dbReference type="GO" id="GO:0004459">
    <property type="term" value="F:L-lactate dehydrogenase (NAD+) activity"/>
    <property type="evidence" value="ECO:0007669"/>
    <property type="project" value="TreeGrafter"/>
</dbReference>
<protein>
    <recommendedName>
        <fullName evidence="4">Malate dehydrogenase</fullName>
        <ecNumber evidence="4">1.1.1.37</ecNumber>
    </recommendedName>
</protein>
<feature type="binding site" evidence="4 6">
    <location>
        <position position="97"/>
    </location>
    <ligand>
        <name>substrate</name>
    </ligand>
</feature>
<reference evidence="11" key="1">
    <citation type="submission" date="2020-07" db="EMBL/GenBank/DDBJ databases">
        <title>Huge and variable diversity of episymbiotic CPR bacteria and DPANN archaea in groundwater ecosystems.</title>
        <authorList>
            <person name="He C.Y."/>
            <person name="Keren R."/>
            <person name="Whittaker M."/>
            <person name="Farag I.F."/>
            <person name="Doudna J."/>
            <person name="Cate J.H.D."/>
            <person name="Banfield J.F."/>
        </authorList>
    </citation>
    <scope>NUCLEOTIDE SEQUENCE</scope>
    <source>
        <strain evidence="11">NC_groundwater_1520_Pr4_B-0.1um_53_5</strain>
    </source>
</reference>
<feature type="active site" description="Proton acceptor" evidence="4 5">
    <location>
        <position position="184"/>
    </location>
</feature>
<dbReference type="EMBL" id="JACQXR010000013">
    <property type="protein sequence ID" value="MBI4725861.1"/>
    <property type="molecule type" value="Genomic_DNA"/>
</dbReference>
<dbReference type="PRINTS" id="PR00086">
    <property type="entry name" value="LLDHDRGNASE"/>
</dbReference>
<comment type="caution">
    <text evidence="4">Lacks conserved residue(s) required for the propagation of feature annotation.</text>
</comment>
<dbReference type="CDD" id="cd01339">
    <property type="entry name" value="LDH-like_MDH"/>
    <property type="match status" value="1"/>
</dbReference>
<feature type="domain" description="Lactate/malate dehydrogenase C-terminal" evidence="10">
    <location>
        <begin position="156"/>
        <end position="316"/>
    </location>
</feature>
<keyword evidence="2 4" id="KW-0560">Oxidoreductase</keyword>
<comment type="catalytic activity">
    <reaction evidence="4">
        <text>(S)-malate + NAD(+) = oxaloacetate + NADH + H(+)</text>
        <dbReference type="Rhea" id="RHEA:21432"/>
        <dbReference type="ChEBI" id="CHEBI:15378"/>
        <dbReference type="ChEBI" id="CHEBI:15589"/>
        <dbReference type="ChEBI" id="CHEBI:16452"/>
        <dbReference type="ChEBI" id="CHEBI:57540"/>
        <dbReference type="ChEBI" id="CHEBI:57945"/>
        <dbReference type="EC" id="1.1.1.37"/>
    </reaction>
</comment>
<organism evidence="11 12">
    <name type="scientific">candidate division TA06 bacterium</name>
    <dbReference type="NCBI Taxonomy" id="2250710"/>
    <lineage>
        <taxon>Bacteria</taxon>
        <taxon>Bacteria division TA06</taxon>
    </lineage>
</organism>
<evidence type="ECO:0000313" key="11">
    <source>
        <dbReference type="EMBL" id="MBI4725861.1"/>
    </source>
</evidence>
<dbReference type="Pfam" id="PF02866">
    <property type="entry name" value="Ldh_1_C"/>
    <property type="match status" value="1"/>
</dbReference>
<keyword evidence="8" id="KW-0472">Membrane</keyword>
<gene>
    <name evidence="4 11" type="primary">mdh</name>
    <name evidence="11" type="ORF">HY768_01315</name>
</gene>
<dbReference type="GO" id="GO:0030060">
    <property type="term" value="F:L-malate dehydrogenase (NAD+) activity"/>
    <property type="evidence" value="ECO:0007669"/>
    <property type="project" value="UniProtKB-UniRule"/>
</dbReference>
<evidence type="ECO:0000256" key="1">
    <source>
        <dbReference type="ARBA" id="ARBA00022532"/>
    </source>
</evidence>
<feature type="transmembrane region" description="Helical" evidence="8">
    <location>
        <begin position="12"/>
        <end position="29"/>
    </location>
</feature>
<dbReference type="AlphaFoldDB" id="A0A933I7D3"/>
<dbReference type="SUPFAM" id="SSF56327">
    <property type="entry name" value="LDH C-terminal domain-like"/>
    <property type="match status" value="1"/>
</dbReference>
<feature type="domain" description="Lactate/malate dehydrogenase N-terminal" evidence="9">
    <location>
        <begin position="11"/>
        <end position="151"/>
    </location>
</feature>
<accession>A0A933I7D3</accession>
<dbReference type="PANTHER" id="PTHR43128:SF16">
    <property type="entry name" value="L-LACTATE DEHYDROGENASE"/>
    <property type="match status" value="1"/>
</dbReference>
<feature type="binding site" evidence="7">
    <location>
        <begin position="127"/>
        <end position="129"/>
    </location>
    <ligand>
        <name>NAD(+)</name>
        <dbReference type="ChEBI" id="CHEBI:57540"/>
    </ligand>
</feature>
<evidence type="ECO:0000256" key="7">
    <source>
        <dbReference type="PIRSR" id="PIRSR000102-3"/>
    </source>
</evidence>
<dbReference type="EC" id="1.1.1.37" evidence="4"/>
<dbReference type="SUPFAM" id="SSF51735">
    <property type="entry name" value="NAD(P)-binding Rossmann-fold domains"/>
    <property type="match status" value="1"/>
</dbReference>
<evidence type="ECO:0000256" key="3">
    <source>
        <dbReference type="ARBA" id="ARBA00023027"/>
    </source>
</evidence>
<sequence>MSHHDRINRKKISLIGAGQIGGVMTLLAAQKQLGDIVLLDIPAYEKLAQGKMLDILHAAPVYNADAKITATADWDATRDSDVVIVSAGFPRKPGMSRDDLLLKNCEITKPVAENIKKYCPNAFVIAIQNPLDAMVQLTKVLTGFPKNRVVGQAGILDSVRFRAFIAMELNVSVQDVTAVVLGGHGPTMVPLVRYCNVAGIPVTQLLPKEKIDAIVKRTQDAGTEIVALYGTGSAFFSPAAASIDMAEAIIRDKKRVVCCAAFLEGEYGFKDYYMGVPVILGGGGVEKVIEVEINDEERKALGASFEATKKNIDELKRLNVI</sequence>
<proteinExistence type="inferred from homology"/>
<evidence type="ECO:0000256" key="4">
    <source>
        <dbReference type="HAMAP-Rule" id="MF_00487"/>
    </source>
</evidence>
<evidence type="ECO:0000259" key="10">
    <source>
        <dbReference type="Pfam" id="PF02866"/>
    </source>
</evidence>
<dbReference type="InterPro" id="IPR001557">
    <property type="entry name" value="L-lactate/malate_DH"/>
</dbReference>
<dbReference type="PIRSF" id="PIRSF000102">
    <property type="entry name" value="Lac_mal_DH"/>
    <property type="match status" value="1"/>
</dbReference>
<dbReference type="InterPro" id="IPR036291">
    <property type="entry name" value="NAD(P)-bd_dom_sf"/>
</dbReference>
<dbReference type="Pfam" id="PF00056">
    <property type="entry name" value="Ldh_1_N"/>
    <property type="match status" value="1"/>
</dbReference>
<dbReference type="InterPro" id="IPR022383">
    <property type="entry name" value="Lactate/malate_DH_C"/>
</dbReference>
<dbReference type="NCBIfam" id="NF004863">
    <property type="entry name" value="PRK06223.1"/>
    <property type="match status" value="1"/>
</dbReference>
<feature type="binding site" evidence="4 6">
    <location>
        <position position="129"/>
    </location>
    <ligand>
        <name>substrate</name>
    </ligand>
</feature>
<keyword evidence="1 4" id="KW-0816">Tricarboxylic acid cycle</keyword>
<dbReference type="InterPro" id="IPR011275">
    <property type="entry name" value="Malate_DH_type3"/>
</dbReference>
<feature type="binding site" evidence="4 6">
    <location>
        <position position="91"/>
    </location>
    <ligand>
        <name>substrate</name>
    </ligand>
</feature>
<evidence type="ECO:0000256" key="8">
    <source>
        <dbReference type="SAM" id="Phobius"/>
    </source>
</evidence>
<dbReference type="FunFam" id="3.40.50.720:FF:000018">
    <property type="entry name" value="Malate dehydrogenase"/>
    <property type="match status" value="1"/>
</dbReference>
<dbReference type="FunFam" id="3.90.110.10:FF:000004">
    <property type="entry name" value="Malate dehydrogenase"/>
    <property type="match status" value="1"/>
</dbReference>
<dbReference type="InterPro" id="IPR015955">
    <property type="entry name" value="Lactate_DH/Glyco_Ohase_4_C"/>
</dbReference>
<evidence type="ECO:0000256" key="5">
    <source>
        <dbReference type="PIRSR" id="PIRSR000102-1"/>
    </source>
</evidence>
<feature type="binding site" evidence="4 7">
    <location>
        <begin position="16"/>
        <end position="21"/>
    </location>
    <ligand>
        <name>NAD(+)</name>
        <dbReference type="ChEBI" id="CHEBI:57540"/>
    </ligand>
</feature>
<keyword evidence="3 4" id="KW-0520">NAD</keyword>
<comment type="caution">
    <text evidence="11">The sequence shown here is derived from an EMBL/GenBank/DDBJ whole genome shotgun (WGS) entry which is preliminary data.</text>
</comment>
<dbReference type="NCBIfam" id="TIGR01763">
    <property type="entry name" value="MalateDH_bact"/>
    <property type="match status" value="1"/>
</dbReference>
<dbReference type="GO" id="GO:0006089">
    <property type="term" value="P:lactate metabolic process"/>
    <property type="evidence" value="ECO:0007669"/>
    <property type="project" value="TreeGrafter"/>
</dbReference>
<evidence type="ECO:0000256" key="6">
    <source>
        <dbReference type="PIRSR" id="PIRSR000102-2"/>
    </source>
</evidence>
<feature type="binding site" evidence="4 7">
    <location>
        <position position="40"/>
    </location>
    <ligand>
        <name>NAD(+)</name>
        <dbReference type="ChEBI" id="CHEBI:57540"/>
    </ligand>
</feature>
<dbReference type="Gene3D" id="3.90.110.10">
    <property type="entry name" value="Lactate dehydrogenase/glycoside hydrolase, family 4, C-terminal"/>
    <property type="match status" value="1"/>
</dbReference>
<dbReference type="Proteomes" id="UP000736328">
    <property type="component" value="Unassembled WGS sequence"/>
</dbReference>
<keyword evidence="8" id="KW-0812">Transmembrane</keyword>
<dbReference type="Gene3D" id="3.40.50.720">
    <property type="entry name" value="NAD(P)-binding Rossmann-like Domain"/>
    <property type="match status" value="1"/>
</dbReference>
<evidence type="ECO:0000256" key="2">
    <source>
        <dbReference type="ARBA" id="ARBA00023002"/>
    </source>
</evidence>
<dbReference type="HAMAP" id="MF_00487">
    <property type="entry name" value="Malate_dehydrog_3"/>
    <property type="match status" value="1"/>
</dbReference>
<evidence type="ECO:0000313" key="12">
    <source>
        <dbReference type="Proteomes" id="UP000736328"/>
    </source>
</evidence>
<comment type="function">
    <text evidence="4">Catalyzes the reversible oxidation of malate to oxaloacetate.</text>
</comment>
<name>A0A933I7D3_UNCT6</name>
<evidence type="ECO:0000259" key="9">
    <source>
        <dbReference type="Pfam" id="PF00056"/>
    </source>
</evidence>
<dbReference type="PANTHER" id="PTHR43128">
    <property type="entry name" value="L-2-HYDROXYCARBOXYLATE DEHYDROGENASE (NAD(P)(+))"/>
    <property type="match status" value="1"/>
</dbReference>
<feature type="binding site" evidence="4 7">
    <location>
        <position position="104"/>
    </location>
    <ligand>
        <name>NAD(+)</name>
        <dbReference type="ChEBI" id="CHEBI:57540"/>
    </ligand>
</feature>
<comment type="similarity">
    <text evidence="4">Belongs to the LDH/MDH superfamily. MDH type 3 family.</text>
</comment>